<dbReference type="SUPFAM" id="SSF51905">
    <property type="entry name" value="FAD/NAD(P)-binding domain"/>
    <property type="match status" value="1"/>
</dbReference>
<dbReference type="Pfam" id="PF01266">
    <property type="entry name" value="DAO"/>
    <property type="match status" value="1"/>
</dbReference>
<dbReference type="Proteomes" id="UP000053411">
    <property type="component" value="Unassembled WGS sequence"/>
</dbReference>
<evidence type="ECO:0000313" key="3">
    <source>
        <dbReference type="Proteomes" id="UP000053411"/>
    </source>
</evidence>
<dbReference type="PANTHER" id="PTHR13847">
    <property type="entry name" value="SARCOSINE DEHYDROGENASE-RELATED"/>
    <property type="match status" value="1"/>
</dbReference>
<dbReference type="GeneID" id="27708144"/>
<dbReference type="EMBL" id="KN848064">
    <property type="protein sequence ID" value="KIY02260.1"/>
    <property type="molecule type" value="Genomic_DNA"/>
</dbReference>
<dbReference type="VEuPathDB" id="FungiDB:Z520_02398"/>
<dbReference type="InterPro" id="IPR006076">
    <property type="entry name" value="FAD-dep_OxRdtase"/>
</dbReference>
<dbReference type="InterPro" id="IPR036188">
    <property type="entry name" value="FAD/NAD-bd_sf"/>
</dbReference>
<dbReference type="RefSeq" id="XP_016636382.1">
    <property type="nucleotide sequence ID" value="XM_016772912.1"/>
</dbReference>
<accession>A0A0D2KFJ8</accession>
<dbReference type="OrthoDB" id="4160274at2759"/>
<evidence type="ECO:0000313" key="2">
    <source>
        <dbReference type="EMBL" id="KIY02260.1"/>
    </source>
</evidence>
<dbReference type="AlphaFoldDB" id="A0A0D2KFJ8"/>
<name>A0A0D2KFJ8_9EURO</name>
<organism evidence="2 3">
    <name type="scientific">Fonsecaea multimorphosa CBS 102226</name>
    <dbReference type="NCBI Taxonomy" id="1442371"/>
    <lineage>
        <taxon>Eukaryota</taxon>
        <taxon>Fungi</taxon>
        <taxon>Dikarya</taxon>
        <taxon>Ascomycota</taxon>
        <taxon>Pezizomycotina</taxon>
        <taxon>Eurotiomycetes</taxon>
        <taxon>Chaetothyriomycetidae</taxon>
        <taxon>Chaetothyriales</taxon>
        <taxon>Herpotrichiellaceae</taxon>
        <taxon>Fonsecaea</taxon>
    </lineage>
</organism>
<feature type="domain" description="FAD dependent oxidoreductase" evidence="1">
    <location>
        <begin position="43"/>
        <end position="444"/>
    </location>
</feature>
<reference evidence="2 3" key="1">
    <citation type="submission" date="2015-01" db="EMBL/GenBank/DDBJ databases">
        <title>The Genome Sequence of Fonsecaea multimorphosa CBS 102226.</title>
        <authorList>
            <consortium name="The Broad Institute Genomics Platform"/>
            <person name="Cuomo C."/>
            <person name="de Hoog S."/>
            <person name="Gorbushina A."/>
            <person name="Stielow B."/>
            <person name="Teixiera M."/>
            <person name="Abouelleil A."/>
            <person name="Chapman S.B."/>
            <person name="Priest M."/>
            <person name="Young S.K."/>
            <person name="Wortman J."/>
            <person name="Nusbaum C."/>
            <person name="Birren B."/>
        </authorList>
    </citation>
    <scope>NUCLEOTIDE SEQUENCE [LARGE SCALE GENOMIC DNA]</scope>
    <source>
        <strain evidence="2 3">CBS 102226</strain>
    </source>
</reference>
<dbReference type="Gene3D" id="3.50.50.60">
    <property type="entry name" value="FAD/NAD(P)-binding domain"/>
    <property type="match status" value="1"/>
</dbReference>
<dbReference type="PANTHER" id="PTHR13847:SF213">
    <property type="entry name" value="DEPENDENT OXIDOREDUCTASE, PUTATIVE-RELATED"/>
    <property type="match status" value="1"/>
</dbReference>
<dbReference type="GO" id="GO:0005737">
    <property type="term" value="C:cytoplasm"/>
    <property type="evidence" value="ECO:0007669"/>
    <property type="project" value="TreeGrafter"/>
</dbReference>
<evidence type="ECO:0000259" key="1">
    <source>
        <dbReference type="Pfam" id="PF01266"/>
    </source>
</evidence>
<protein>
    <recommendedName>
        <fullName evidence="1">FAD dependent oxidoreductase domain-containing protein</fullName>
    </recommendedName>
</protein>
<dbReference type="Gene3D" id="3.30.9.10">
    <property type="entry name" value="D-Amino Acid Oxidase, subunit A, domain 2"/>
    <property type="match status" value="1"/>
</dbReference>
<dbReference type="STRING" id="1442371.A0A0D2KFJ8"/>
<gene>
    <name evidence="2" type="ORF">Z520_02398</name>
</gene>
<proteinExistence type="predicted"/>
<sequence length="486" mass="53042">MKYTQLLKDPNLPVPKPTKSFWQNPGHEKLLGIKSKKLPSQRDIVIIGSGMTACSVSKELLSTDLSGTITVLEAREVCSGATGRNGGRITCIAVRDYDKYRRLFGDEAAKAIVRFELGHHDEIEAAALELGPELFKKTEVRRDETIATVFSEHKLQEFRDMHANFEAAFPDLVGKVKMLGHEIQDIYGLKGAKGGFLSATGGVWAYRLVTSIFAKLLNEHGARFAIETGTPVLQITRDPSSAKAIHPYVVTTPRGSIRAKHIVHCTEGHTAHLVPNLRGILVPRRGQMSVQNPGKAFKDRQGRRSYSFNYEHGFDYLSQNPHTGQIFIGGGDLRGFDAGLDIHGVASDAEESIPAKSHLTGILPVIFGREGWGEEEPGKPRLEASWTGILCSSLDGVPMVGMLPQEALGSRRAGNLQAGAEWISAGYGGYGMVNAWRCGKAVAKQVLGNECPELPQPYQITTSRMVGLSTRLTELAGTEKHLRALL</sequence>
<keyword evidence="3" id="KW-1185">Reference proteome</keyword>